<proteinExistence type="predicted"/>
<comment type="caution">
    <text evidence="2">The sequence shown here is derived from an EMBL/GenBank/DDBJ whole genome shotgun (WGS) entry which is preliminary data.</text>
</comment>
<dbReference type="Proteomes" id="UP001176961">
    <property type="component" value="Unassembled WGS sequence"/>
</dbReference>
<protein>
    <submittedName>
        <fullName evidence="2">Uncharacterized protein</fullName>
    </submittedName>
</protein>
<evidence type="ECO:0000313" key="2">
    <source>
        <dbReference type="EMBL" id="CAJ0598039.1"/>
    </source>
</evidence>
<name>A0AA36M425_CYLNA</name>
<keyword evidence="1" id="KW-1133">Transmembrane helix</keyword>
<feature type="transmembrane region" description="Helical" evidence="1">
    <location>
        <begin position="66"/>
        <end position="94"/>
    </location>
</feature>
<gene>
    <name evidence="2" type="ORF">CYNAS_LOCUS10022</name>
</gene>
<sequence length="139" mass="15939">MCYAILRKHFAMNAFSEKVRKLQTKLSKGILMQILIHAVILALMSLVSPVMLLFDLVIESMETKRVVFGVYILIVCLIFSWYPVATGLIIRWSIMGFLTKKKKQPRTSAVFSQVPVGQMTKAGKRASRRCFILRRRQTS</sequence>
<reference evidence="2" key="1">
    <citation type="submission" date="2023-07" db="EMBL/GenBank/DDBJ databases">
        <authorList>
            <consortium name="CYATHOMIX"/>
        </authorList>
    </citation>
    <scope>NUCLEOTIDE SEQUENCE</scope>
    <source>
        <strain evidence="2">N/A</strain>
    </source>
</reference>
<accession>A0AA36M425</accession>
<feature type="transmembrane region" description="Helical" evidence="1">
    <location>
        <begin position="30"/>
        <end position="54"/>
    </location>
</feature>
<keyword evidence="1" id="KW-0812">Transmembrane</keyword>
<keyword evidence="3" id="KW-1185">Reference proteome</keyword>
<evidence type="ECO:0000256" key="1">
    <source>
        <dbReference type="SAM" id="Phobius"/>
    </source>
</evidence>
<evidence type="ECO:0000313" key="3">
    <source>
        <dbReference type="Proteomes" id="UP001176961"/>
    </source>
</evidence>
<dbReference type="AlphaFoldDB" id="A0AA36M425"/>
<keyword evidence="1" id="KW-0472">Membrane</keyword>
<organism evidence="2 3">
    <name type="scientific">Cylicocyclus nassatus</name>
    <name type="common">Nematode worm</name>
    <dbReference type="NCBI Taxonomy" id="53992"/>
    <lineage>
        <taxon>Eukaryota</taxon>
        <taxon>Metazoa</taxon>
        <taxon>Ecdysozoa</taxon>
        <taxon>Nematoda</taxon>
        <taxon>Chromadorea</taxon>
        <taxon>Rhabditida</taxon>
        <taxon>Rhabditina</taxon>
        <taxon>Rhabditomorpha</taxon>
        <taxon>Strongyloidea</taxon>
        <taxon>Strongylidae</taxon>
        <taxon>Cylicocyclus</taxon>
    </lineage>
</organism>
<dbReference type="EMBL" id="CATQJL010000223">
    <property type="protein sequence ID" value="CAJ0598039.1"/>
    <property type="molecule type" value="Genomic_DNA"/>
</dbReference>